<dbReference type="EMBL" id="BART01015544">
    <property type="protein sequence ID" value="GAG85890.1"/>
    <property type="molecule type" value="Genomic_DNA"/>
</dbReference>
<protein>
    <recommendedName>
        <fullName evidence="1">Aldehyde ferredoxin oxidoreductase N-terminal domain-containing protein</fullName>
    </recommendedName>
</protein>
<gene>
    <name evidence="2" type="ORF">S01H4_30165</name>
</gene>
<dbReference type="PANTHER" id="PTHR30038">
    <property type="entry name" value="ALDEHYDE FERREDOXIN OXIDOREDUCTASE"/>
    <property type="match status" value="1"/>
</dbReference>
<dbReference type="Gene3D" id="3.60.9.10">
    <property type="entry name" value="Aldehyde ferredoxin oxidoreductase, N-terminal domain"/>
    <property type="match status" value="1"/>
</dbReference>
<evidence type="ECO:0000259" key="1">
    <source>
        <dbReference type="Pfam" id="PF02730"/>
    </source>
</evidence>
<dbReference type="PANTHER" id="PTHR30038:SF0">
    <property type="entry name" value="TUNGSTEN-CONTAINING ALDEHYDE FERREDOXIN OXIDOREDUCTASE"/>
    <property type="match status" value="1"/>
</dbReference>
<name>X1AT17_9ZZZZ</name>
<dbReference type="AlphaFoldDB" id="X1AT17"/>
<dbReference type="InterPro" id="IPR013983">
    <property type="entry name" value="Ald_Fedxn_OxRdtase_N"/>
</dbReference>
<dbReference type="Pfam" id="PF02730">
    <property type="entry name" value="AFOR_N"/>
    <property type="match status" value="1"/>
</dbReference>
<proteinExistence type="predicted"/>
<dbReference type="GO" id="GO:0016625">
    <property type="term" value="F:oxidoreductase activity, acting on the aldehyde or oxo group of donors, iron-sulfur protein as acceptor"/>
    <property type="evidence" value="ECO:0007669"/>
    <property type="project" value="InterPro"/>
</dbReference>
<comment type="caution">
    <text evidence="2">The sequence shown here is derived from an EMBL/GenBank/DDBJ whole genome shotgun (WGS) entry which is preliminary data.</text>
</comment>
<dbReference type="SUPFAM" id="SSF56228">
    <property type="entry name" value="Aldehyde ferredoxin oxidoreductase, N-terminal domain"/>
    <property type="match status" value="1"/>
</dbReference>
<evidence type="ECO:0000313" key="2">
    <source>
        <dbReference type="EMBL" id="GAG85890.1"/>
    </source>
</evidence>
<sequence>MRFAETGVNLEIDLSRGSIEKEGTDPKLTELHLGGLGTNAKILWDRVPPEVEPFSPDNLLIFSAGL</sequence>
<reference evidence="2" key="1">
    <citation type="journal article" date="2014" name="Front. Microbiol.">
        <title>High frequency of phylogenetically diverse reductive dehalogenase-homologous genes in deep subseafloor sedimentary metagenomes.</title>
        <authorList>
            <person name="Kawai M."/>
            <person name="Futagami T."/>
            <person name="Toyoda A."/>
            <person name="Takaki Y."/>
            <person name="Nishi S."/>
            <person name="Hori S."/>
            <person name="Arai W."/>
            <person name="Tsubouchi T."/>
            <person name="Morono Y."/>
            <person name="Uchiyama I."/>
            <person name="Ito T."/>
            <person name="Fujiyama A."/>
            <person name="Inagaki F."/>
            <person name="Takami H."/>
        </authorList>
    </citation>
    <scope>NUCLEOTIDE SEQUENCE</scope>
    <source>
        <strain evidence="2">Expedition CK06-06</strain>
    </source>
</reference>
<feature type="domain" description="Aldehyde ferredoxin oxidoreductase N-terminal" evidence="1">
    <location>
        <begin position="10"/>
        <end position="66"/>
    </location>
</feature>
<dbReference type="InterPro" id="IPR051919">
    <property type="entry name" value="W-dependent_AOR"/>
</dbReference>
<dbReference type="InterPro" id="IPR036503">
    <property type="entry name" value="Ald_Fedxn_OxRdtase_N_sf"/>
</dbReference>
<dbReference type="GO" id="GO:0051536">
    <property type="term" value="F:iron-sulfur cluster binding"/>
    <property type="evidence" value="ECO:0007669"/>
    <property type="project" value="InterPro"/>
</dbReference>
<accession>X1AT17</accession>
<organism evidence="2">
    <name type="scientific">marine sediment metagenome</name>
    <dbReference type="NCBI Taxonomy" id="412755"/>
    <lineage>
        <taxon>unclassified sequences</taxon>
        <taxon>metagenomes</taxon>
        <taxon>ecological metagenomes</taxon>
    </lineage>
</organism>